<dbReference type="InterPro" id="IPR017853">
    <property type="entry name" value="GH"/>
</dbReference>
<dbReference type="GO" id="GO:0008422">
    <property type="term" value="F:beta-glucosidase activity"/>
    <property type="evidence" value="ECO:0007669"/>
    <property type="project" value="TreeGrafter"/>
</dbReference>
<keyword evidence="7" id="KW-1185">Reference proteome</keyword>
<dbReference type="OrthoDB" id="9800955at2"/>
<keyword evidence="1" id="KW-0732">Signal</keyword>
<dbReference type="PANTHER" id="PTHR31297">
    <property type="entry name" value="GLUCAN ENDO-1,6-BETA-GLUCOSIDASE B"/>
    <property type="match status" value="1"/>
</dbReference>
<dbReference type="PROSITE" id="PS00659">
    <property type="entry name" value="GLYCOSYL_HYDROL_F5"/>
    <property type="match status" value="1"/>
</dbReference>
<dbReference type="GO" id="GO:0009986">
    <property type="term" value="C:cell surface"/>
    <property type="evidence" value="ECO:0007669"/>
    <property type="project" value="TreeGrafter"/>
</dbReference>
<dbReference type="SUPFAM" id="SSF51445">
    <property type="entry name" value="(Trans)glycosidases"/>
    <property type="match status" value="1"/>
</dbReference>
<dbReference type="PANTHER" id="PTHR31297:SF17">
    <property type="entry name" value="ENDOGLUCANASE"/>
    <property type="match status" value="1"/>
</dbReference>
<evidence type="ECO:0000313" key="7">
    <source>
        <dbReference type="Proteomes" id="UP000433652"/>
    </source>
</evidence>
<dbReference type="InterPro" id="IPR050386">
    <property type="entry name" value="Glycosyl_hydrolase_5"/>
</dbReference>
<keyword evidence="2 4" id="KW-0378">Hydrolase</keyword>
<dbReference type="EMBL" id="WTYM01000045">
    <property type="protein sequence ID" value="MXO60153.1"/>
    <property type="molecule type" value="Genomic_DNA"/>
</dbReference>
<evidence type="ECO:0000256" key="2">
    <source>
        <dbReference type="ARBA" id="ARBA00022801"/>
    </source>
</evidence>
<keyword evidence="3 4" id="KW-0326">Glycosidase</keyword>
<evidence type="ECO:0000256" key="1">
    <source>
        <dbReference type="ARBA" id="ARBA00022729"/>
    </source>
</evidence>
<dbReference type="GO" id="GO:0009251">
    <property type="term" value="P:glucan catabolic process"/>
    <property type="evidence" value="ECO:0007669"/>
    <property type="project" value="TreeGrafter"/>
</dbReference>
<gene>
    <name evidence="6" type="ORF">GRI89_11450</name>
</gene>
<accession>A0A6I4SWD7</accession>
<evidence type="ECO:0000313" key="6">
    <source>
        <dbReference type="EMBL" id="MXO60153.1"/>
    </source>
</evidence>
<comment type="similarity">
    <text evidence="4">Belongs to the glycosyl hydrolase 5 (cellulase A) family.</text>
</comment>
<dbReference type="RefSeq" id="WP_159795472.1">
    <property type="nucleotide sequence ID" value="NZ_WTYM01000045.1"/>
</dbReference>
<dbReference type="GO" id="GO:0005576">
    <property type="term" value="C:extracellular region"/>
    <property type="evidence" value="ECO:0007669"/>
    <property type="project" value="TreeGrafter"/>
</dbReference>
<dbReference type="InterPro" id="IPR018087">
    <property type="entry name" value="Glyco_hydro_5_CS"/>
</dbReference>
<feature type="domain" description="Glycoside hydrolase family 5" evidence="5">
    <location>
        <begin position="55"/>
        <end position="314"/>
    </location>
</feature>
<sequence length="342" mass="38014">MPALALLAGLPSAANAREDLDLAGVFTPAPAAVPRVGPALALDKCVNLSNMFDTPPDRSYWGREFEDADIARIASKGFTAIRLPVRFNAHALEVPPYTIDPVFMDRIAQVVSLATARDLKVIVDLHHYIELDEDPAGQAPRFAALWRQVAERFADALDSVVFELMNEPHDKFGADNLLSVLEPALAEVRKTNPTRIVVIDGPDWAGLDAMLTSPFPDDPYVVPTFHYYSPVNFGFDKAPWLKPNSRNDFGRPEDLALIRADLAKVQDYMTRTGRVPFVGEYGAWERRPLQAREEFYETLSEAFASIGVDSCAWGYTNTMHLWDDKSGWVGQIADRIAAPLRN</sequence>
<comment type="caution">
    <text evidence="6">The sequence shown here is derived from an EMBL/GenBank/DDBJ whole genome shotgun (WGS) entry which is preliminary data.</text>
</comment>
<reference evidence="6 7" key="1">
    <citation type="submission" date="2019-12" db="EMBL/GenBank/DDBJ databases">
        <title>Genomic-based taxomic classification of the family Erythrobacteraceae.</title>
        <authorList>
            <person name="Xu L."/>
        </authorList>
    </citation>
    <scope>NUCLEOTIDE SEQUENCE [LARGE SCALE GENOMIC DNA]</scope>
    <source>
        <strain evidence="6 7">MCCC 1K01500</strain>
    </source>
</reference>
<dbReference type="Proteomes" id="UP000433652">
    <property type="component" value="Unassembled WGS sequence"/>
</dbReference>
<protein>
    <submittedName>
        <fullName evidence="6">Cellulase family glycosylhydrolase</fullName>
    </submittedName>
</protein>
<dbReference type="Gene3D" id="3.20.20.80">
    <property type="entry name" value="Glycosidases"/>
    <property type="match status" value="1"/>
</dbReference>
<dbReference type="InterPro" id="IPR001547">
    <property type="entry name" value="Glyco_hydro_5"/>
</dbReference>
<evidence type="ECO:0000259" key="5">
    <source>
        <dbReference type="Pfam" id="PF00150"/>
    </source>
</evidence>
<organism evidence="6 7">
    <name type="scientific">Croceibacterium salegens</name>
    <dbReference type="NCBI Taxonomy" id="1737568"/>
    <lineage>
        <taxon>Bacteria</taxon>
        <taxon>Pseudomonadati</taxon>
        <taxon>Pseudomonadota</taxon>
        <taxon>Alphaproteobacteria</taxon>
        <taxon>Sphingomonadales</taxon>
        <taxon>Erythrobacteraceae</taxon>
        <taxon>Croceibacterium</taxon>
    </lineage>
</organism>
<proteinExistence type="inferred from homology"/>
<name>A0A6I4SWD7_9SPHN</name>
<dbReference type="AlphaFoldDB" id="A0A6I4SWD7"/>
<dbReference type="Pfam" id="PF00150">
    <property type="entry name" value="Cellulase"/>
    <property type="match status" value="1"/>
</dbReference>
<evidence type="ECO:0000256" key="3">
    <source>
        <dbReference type="ARBA" id="ARBA00023295"/>
    </source>
</evidence>
<evidence type="ECO:0000256" key="4">
    <source>
        <dbReference type="RuleBase" id="RU361153"/>
    </source>
</evidence>